<keyword evidence="4" id="KW-1185">Reference proteome</keyword>
<dbReference type="InterPro" id="IPR054193">
    <property type="entry name" value="DUF6898"/>
</dbReference>
<dbReference type="EMBL" id="JALIDZ010000006">
    <property type="protein sequence ID" value="MCT8973034.1"/>
    <property type="molecule type" value="Genomic_DNA"/>
</dbReference>
<evidence type="ECO:0000313" key="3">
    <source>
        <dbReference type="EMBL" id="MCT8973034.1"/>
    </source>
</evidence>
<dbReference type="RefSeq" id="WP_261616617.1">
    <property type="nucleotide sequence ID" value="NZ_JALIDZ010000006.1"/>
</dbReference>
<comment type="caution">
    <text evidence="3">The sequence shown here is derived from an EMBL/GenBank/DDBJ whole genome shotgun (WGS) entry which is preliminary data.</text>
</comment>
<dbReference type="Pfam" id="PF21839">
    <property type="entry name" value="DUF6898"/>
    <property type="match status" value="1"/>
</dbReference>
<dbReference type="Proteomes" id="UP001320898">
    <property type="component" value="Unassembled WGS sequence"/>
</dbReference>
<accession>A0AAW5R1N0</accession>
<organism evidence="3 4">
    <name type="scientific">Microbaculum marinisediminis</name>
    <dbReference type="NCBI Taxonomy" id="2931392"/>
    <lineage>
        <taxon>Bacteria</taxon>
        <taxon>Pseudomonadati</taxon>
        <taxon>Pseudomonadota</taxon>
        <taxon>Alphaproteobacteria</taxon>
        <taxon>Hyphomicrobiales</taxon>
        <taxon>Tepidamorphaceae</taxon>
        <taxon>Microbaculum</taxon>
    </lineage>
</organism>
<name>A0AAW5R1N0_9HYPH</name>
<feature type="compositionally biased region" description="Basic and acidic residues" evidence="1">
    <location>
        <begin position="80"/>
        <end position="96"/>
    </location>
</feature>
<reference evidence="3 4" key="1">
    <citation type="submission" date="2022-04" db="EMBL/GenBank/DDBJ databases">
        <authorList>
            <person name="Ye Y.-Q."/>
            <person name="Du Z.-J."/>
        </authorList>
    </citation>
    <scope>NUCLEOTIDE SEQUENCE [LARGE SCALE GENOMIC DNA]</scope>
    <source>
        <strain evidence="3 4">A6E488</strain>
    </source>
</reference>
<dbReference type="AlphaFoldDB" id="A0AAW5R1N0"/>
<gene>
    <name evidence="3" type="ORF">MUB46_14300</name>
</gene>
<feature type="domain" description="DUF6898" evidence="2">
    <location>
        <begin position="22"/>
        <end position="74"/>
    </location>
</feature>
<evidence type="ECO:0000313" key="4">
    <source>
        <dbReference type="Proteomes" id="UP001320898"/>
    </source>
</evidence>
<evidence type="ECO:0000256" key="1">
    <source>
        <dbReference type="SAM" id="MobiDB-lite"/>
    </source>
</evidence>
<evidence type="ECO:0000259" key="2">
    <source>
        <dbReference type="Pfam" id="PF21839"/>
    </source>
</evidence>
<feature type="region of interest" description="Disordered" evidence="1">
    <location>
        <begin position="72"/>
        <end position="96"/>
    </location>
</feature>
<sequence length="96" mass="10057">MAVRRGGAGTPARRGSAAPERGEIYLEYSLLSGQMRVAAIDAETGVEVVVFGPANVSQDDIGQLAVRKLKRRLAASADDGTSRPDPTGKPDGSRYA</sequence>
<proteinExistence type="predicted"/>
<protein>
    <submittedName>
        <fullName evidence="3">Serine hydroxymethyltransferase</fullName>
    </submittedName>
</protein>